<dbReference type="OrthoDB" id="9769871at2"/>
<dbReference type="RefSeq" id="WP_031505138.1">
    <property type="nucleotide sequence ID" value="NC_022795.1"/>
</dbReference>
<dbReference type="AlphaFoldDB" id="A0A0X1KSE4"/>
<dbReference type="GO" id="GO:0005886">
    <property type="term" value="C:plasma membrane"/>
    <property type="evidence" value="ECO:0007669"/>
    <property type="project" value="UniProtKB-SubCell"/>
</dbReference>
<sequence>MRKFLVILLATLFVLSFAKTLKVALLLNGTLGDKSFFDSAGRGIQMAIKELGIQAKIIEAGYQQERWRPYLEDLSDQDYDIIIVGTWQMQEILEEIAPMYPEKKYFIFDTSVDYSKPGLDNVYSILYKQNEGSFLVGALAALITTSGMPKTNPEPIIGFLGGMDIPVINDFLVGYIEGAKYVNPNIKVLISYVGSFNDPAKGKELSLAMYRQGADIIFNVAGNTGVGLLEAAKEADRWAIGVDSDQALIYEDIDIEIAKRIVTSMMKNVDLSIFRGLKLHLEGKLKYGQAEALGIAEGGVGVADNKYYRELVPEQIRAKIKEIEQKILRGEIKVSTAYGMSTDELNKLRASVRP</sequence>
<dbReference type="PATRIC" id="fig|1123384.7.peg.1729"/>
<dbReference type="Proteomes" id="UP000077469">
    <property type="component" value="Chromosome"/>
</dbReference>
<dbReference type="PANTHER" id="PTHR34296">
    <property type="entry name" value="TRANSCRIPTIONAL ACTIVATOR PROTEIN MED"/>
    <property type="match status" value="1"/>
</dbReference>
<reference evidence="8 9" key="1">
    <citation type="submission" date="2014-01" db="EMBL/GenBank/DDBJ databases">
        <title>Genome sequencing of Thermotog hypogea.</title>
        <authorList>
            <person name="Zhang X."/>
            <person name="Alvare G."/>
            <person name="Fristensky B."/>
            <person name="Chen L."/>
            <person name="Suen T."/>
            <person name="Chen Q."/>
            <person name="Ma K."/>
        </authorList>
    </citation>
    <scope>NUCLEOTIDE SEQUENCE [LARGE SCALE GENOMIC DNA]</scope>
    <source>
        <strain evidence="8 9">DSM 11164</strain>
    </source>
</reference>
<dbReference type="STRING" id="1123384.AJ81_08630"/>
<dbReference type="Gene3D" id="3.40.50.2300">
    <property type="match status" value="2"/>
</dbReference>
<dbReference type="InterPro" id="IPR050957">
    <property type="entry name" value="BMP_lipoprotein"/>
</dbReference>
<keyword evidence="5" id="KW-0472">Membrane</keyword>
<evidence type="ECO:0000313" key="9">
    <source>
        <dbReference type="Proteomes" id="UP000077469"/>
    </source>
</evidence>
<gene>
    <name evidence="8" type="ORF">AJ81_08630</name>
</gene>
<keyword evidence="6" id="KW-0449">Lipoprotein</keyword>
<evidence type="ECO:0000256" key="1">
    <source>
        <dbReference type="ARBA" id="ARBA00004193"/>
    </source>
</evidence>
<name>A0A0X1KSE4_9THEM</name>
<feature type="domain" description="ABC transporter substrate-binding protein PnrA-like" evidence="7">
    <location>
        <begin position="22"/>
        <end position="327"/>
    </location>
</feature>
<evidence type="ECO:0000256" key="5">
    <source>
        <dbReference type="ARBA" id="ARBA00023136"/>
    </source>
</evidence>
<dbReference type="InterPro" id="IPR028082">
    <property type="entry name" value="Peripla_BP_I"/>
</dbReference>
<accession>A0A0X1KSE4</accession>
<proteinExistence type="inferred from homology"/>
<dbReference type="EMBL" id="CP007141">
    <property type="protein sequence ID" value="AJC74238.1"/>
    <property type="molecule type" value="Genomic_DNA"/>
</dbReference>
<evidence type="ECO:0000259" key="7">
    <source>
        <dbReference type="Pfam" id="PF02608"/>
    </source>
</evidence>
<keyword evidence="9" id="KW-1185">Reference proteome</keyword>
<comment type="similarity">
    <text evidence="2">Belongs to the BMP lipoprotein family.</text>
</comment>
<dbReference type="CDD" id="cd19964">
    <property type="entry name" value="PBP1_BMP-like"/>
    <property type="match status" value="1"/>
</dbReference>
<evidence type="ECO:0000256" key="6">
    <source>
        <dbReference type="ARBA" id="ARBA00023288"/>
    </source>
</evidence>
<keyword evidence="3" id="KW-1003">Cell membrane</keyword>
<keyword evidence="4" id="KW-0732">Signal</keyword>
<protein>
    <submittedName>
        <fullName evidence="8">Adenine nucleotide translocator 1</fullName>
    </submittedName>
</protein>
<evidence type="ECO:0000313" key="8">
    <source>
        <dbReference type="EMBL" id="AJC74238.1"/>
    </source>
</evidence>
<organism evidence="8 9">
    <name type="scientific">Pseudothermotoga hypogea DSM 11164 = NBRC 106472</name>
    <dbReference type="NCBI Taxonomy" id="1123384"/>
    <lineage>
        <taxon>Bacteria</taxon>
        <taxon>Thermotogati</taxon>
        <taxon>Thermotogota</taxon>
        <taxon>Thermotogae</taxon>
        <taxon>Thermotogales</taxon>
        <taxon>Thermotogaceae</taxon>
        <taxon>Pseudothermotoga</taxon>
    </lineage>
</organism>
<dbReference type="PANTHER" id="PTHR34296:SF2">
    <property type="entry name" value="ABC TRANSPORTER GUANOSINE-BINDING PROTEIN NUPN"/>
    <property type="match status" value="1"/>
</dbReference>
<dbReference type="PaxDb" id="1123384-AJ81_08630"/>
<dbReference type="Pfam" id="PF02608">
    <property type="entry name" value="Bmp"/>
    <property type="match status" value="1"/>
</dbReference>
<dbReference type="InterPro" id="IPR003760">
    <property type="entry name" value="PnrA-like"/>
</dbReference>
<dbReference type="SUPFAM" id="SSF53822">
    <property type="entry name" value="Periplasmic binding protein-like I"/>
    <property type="match status" value="1"/>
</dbReference>
<comment type="subcellular location">
    <subcellularLocation>
        <location evidence="1">Cell membrane</location>
        <topology evidence="1">Lipid-anchor</topology>
    </subcellularLocation>
</comment>
<evidence type="ECO:0000256" key="2">
    <source>
        <dbReference type="ARBA" id="ARBA00008610"/>
    </source>
</evidence>
<evidence type="ECO:0000256" key="4">
    <source>
        <dbReference type="ARBA" id="ARBA00022729"/>
    </source>
</evidence>
<evidence type="ECO:0000256" key="3">
    <source>
        <dbReference type="ARBA" id="ARBA00022475"/>
    </source>
</evidence>
<dbReference type="KEGG" id="phy:AJ81_08630"/>